<dbReference type="RefSeq" id="WP_237856413.1">
    <property type="nucleotide sequence ID" value="NZ_JAKLWS010000048.1"/>
</dbReference>
<keyword evidence="2" id="KW-1185">Reference proteome</keyword>
<protein>
    <submittedName>
        <fullName evidence="1">Uncharacterized protein</fullName>
    </submittedName>
</protein>
<reference evidence="1" key="1">
    <citation type="submission" date="2022-01" db="EMBL/GenBank/DDBJ databases">
        <authorList>
            <person name="Wang Y."/>
        </authorList>
    </citation>
    <scope>NUCLEOTIDE SEQUENCE</scope>
    <source>
        <strain evidence="1">WB101</strain>
    </source>
</reference>
<dbReference type="Proteomes" id="UP001165366">
    <property type="component" value="Unassembled WGS sequence"/>
</dbReference>
<proteinExistence type="predicted"/>
<organism evidence="1 2">
    <name type="scientific">Rhodohalobacter sulfatireducens</name>
    <dbReference type="NCBI Taxonomy" id="2911366"/>
    <lineage>
        <taxon>Bacteria</taxon>
        <taxon>Pseudomonadati</taxon>
        <taxon>Balneolota</taxon>
        <taxon>Balneolia</taxon>
        <taxon>Balneolales</taxon>
        <taxon>Balneolaceae</taxon>
        <taxon>Rhodohalobacter</taxon>
    </lineage>
</organism>
<dbReference type="EMBL" id="JAKLWS010000048">
    <property type="protein sequence ID" value="MCG2590899.1"/>
    <property type="molecule type" value="Genomic_DNA"/>
</dbReference>
<accession>A0ABS9KJ79</accession>
<reference evidence="1" key="2">
    <citation type="submission" date="2024-05" db="EMBL/GenBank/DDBJ databases">
        <title>Rhodohalobacter halophilus gen. nov., sp. nov., a moderately halophilic member of the family Balneolaceae.</title>
        <authorList>
            <person name="Xia J."/>
        </authorList>
    </citation>
    <scope>NUCLEOTIDE SEQUENCE</scope>
    <source>
        <strain evidence="1">WB101</strain>
    </source>
</reference>
<sequence length="69" mass="7713">MYPFSFAKKLGTSEFLELLIVENSFRKDIVYHDFNLCFEVPNSTLESVLGELAGARSGLTGFVVDHRGV</sequence>
<evidence type="ECO:0000313" key="1">
    <source>
        <dbReference type="EMBL" id="MCG2590899.1"/>
    </source>
</evidence>
<gene>
    <name evidence="1" type="ORF">L6773_20180</name>
</gene>
<evidence type="ECO:0000313" key="2">
    <source>
        <dbReference type="Proteomes" id="UP001165366"/>
    </source>
</evidence>
<name>A0ABS9KJ79_9BACT</name>
<comment type="caution">
    <text evidence="1">The sequence shown here is derived from an EMBL/GenBank/DDBJ whole genome shotgun (WGS) entry which is preliminary data.</text>
</comment>